<evidence type="ECO:0000313" key="2">
    <source>
        <dbReference type="Proteomes" id="UP001461498"/>
    </source>
</evidence>
<protein>
    <submittedName>
        <fullName evidence="1">Uncharacterized protein</fullName>
    </submittedName>
</protein>
<dbReference type="Proteomes" id="UP001461498">
    <property type="component" value="Unassembled WGS sequence"/>
</dbReference>
<evidence type="ECO:0000313" key="1">
    <source>
        <dbReference type="EMBL" id="KAK9504800.1"/>
    </source>
</evidence>
<keyword evidence="2" id="KW-1185">Reference proteome</keyword>
<proteinExistence type="predicted"/>
<sequence>MSAPSTGGNKLKYYLEAIARSKEKLDIYSTNLKEMLRLKKVENNREAEAYNAIAKMETLTESRMKDFAKKLATALDNEKYSSLPSLYLHSDLFHSRFVALMQEVKELENSFFKIETCARN</sequence>
<dbReference type="EMBL" id="JAPXFL010000006">
    <property type="protein sequence ID" value="KAK9504800.1"/>
    <property type="molecule type" value="Genomic_DNA"/>
</dbReference>
<accession>A0AAW1D3K7</accession>
<name>A0AAW1D3K7_9HEMI</name>
<gene>
    <name evidence="1" type="ORF">O3M35_008985</name>
</gene>
<dbReference type="AlphaFoldDB" id="A0AAW1D3K7"/>
<organism evidence="1 2">
    <name type="scientific">Rhynocoris fuscipes</name>
    <dbReference type="NCBI Taxonomy" id="488301"/>
    <lineage>
        <taxon>Eukaryota</taxon>
        <taxon>Metazoa</taxon>
        <taxon>Ecdysozoa</taxon>
        <taxon>Arthropoda</taxon>
        <taxon>Hexapoda</taxon>
        <taxon>Insecta</taxon>
        <taxon>Pterygota</taxon>
        <taxon>Neoptera</taxon>
        <taxon>Paraneoptera</taxon>
        <taxon>Hemiptera</taxon>
        <taxon>Heteroptera</taxon>
        <taxon>Panheteroptera</taxon>
        <taxon>Cimicomorpha</taxon>
        <taxon>Reduviidae</taxon>
        <taxon>Harpactorinae</taxon>
        <taxon>Harpactorini</taxon>
        <taxon>Rhynocoris</taxon>
    </lineage>
</organism>
<reference evidence="1 2" key="1">
    <citation type="submission" date="2022-12" db="EMBL/GenBank/DDBJ databases">
        <title>Chromosome-level genome assembly of true bugs.</title>
        <authorList>
            <person name="Ma L."/>
            <person name="Li H."/>
        </authorList>
    </citation>
    <scope>NUCLEOTIDE SEQUENCE [LARGE SCALE GENOMIC DNA]</scope>
    <source>
        <strain evidence="1">Lab_2022b</strain>
    </source>
</reference>
<comment type="caution">
    <text evidence="1">The sequence shown here is derived from an EMBL/GenBank/DDBJ whole genome shotgun (WGS) entry which is preliminary data.</text>
</comment>